<feature type="transmembrane region" description="Helical" evidence="2">
    <location>
        <begin position="64"/>
        <end position="82"/>
    </location>
</feature>
<dbReference type="Proteomes" id="UP001408356">
    <property type="component" value="Unassembled WGS sequence"/>
</dbReference>
<keyword evidence="2" id="KW-0812">Transmembrane</keyword>
<feature type="region of interest" description="Disordered" evidence="1">
    <location>
        <begin position="1"/>
        <end position="36"/>
    </location>
</feature>
<feature type="transmembrane region" description="Helical" evidence="2">
    <location>
        <begin position="150"/>
        <end position="168"/>
    </location>
</feature>
<feature type="compositionally biased region" description="Basic and acidic residues" evidence="1">
    <location>
        <begin position="1"/>
        <end position="13"/>
    </location>
</feature>
<organism evidence="3 4">
    <name type="scientific">Seiridium unicorne</name>
    <dbReference type="NCBI Taxonomy" id="138068"/>
    <lineage>
        <taxon>Eukaryota</taxon>
        <taxon>Fungi</taxon>
        <taxon>Dikarya</taxon>
        <taxon>Ascomycota</taxon>
        <taxon>Pezizomycotina</taxon>
        <taxon>Sordariomycetes</taxon>
        <taxon>Xylariomycetidae</taxon>
        <taxon>Amphisphaeriales</taxon>
        <taxon>Sporocadaceae</taxon>
        <taxon>Seiridium</taxon>
    </lineage>
</organism>
<keyword evidence="2" id="KW-1133">Transmembrane helix</keyword>
<gene>
    <name evidence="3" type="ORF">SUNI508_05343</name>
</gene>
<evidence type="ECO:0000256" key="1">
    <source>
        <dbReference type="SAM" id="MobiDB-lite"/>
    </source>
</evidence>
<feature type="transmembrane region" description="Helical" evidence="2">
    <location>
        <begin position="118"/>
        <end position="138"/>
    </location>
</feature>
<reference evidence="3 4" key="1">
    <citation type="journal article" date="2024" name="J. Plant Pathol.">
        <title>Sequence and assembly of the genome of Seiridium unicorne, isolate CBS 538.82, causal agent of cypress canker disease.</title>
        <authorList>
            <person name="Scali E."/>
            <person name="Rocca G.D."/>
            <person name="Danti R."/>
            <person name="Garbelotto M."/>
            <person name="Barberini S."/>
            <person name="Baroncelli R."/>
            <person name="Emiliani G."/>
        </authorList>
    </citation>
    <scope>NUCLEOTIDE SEQUENCE [LARGE SCALE GENOMIC DNA]</scope>
    <source>
        <strain evidence="3 4">BM-138-508</strain>
    </source>
</reference>
<feature type="compositionally biased region" description="Polar residues" evidence="1">
    <location>
        <begin position="19"/>
        <end position="28"/>
    </location>
</feature>
<name>A0ABR2V496_9PEZI</name>
<proteinExistence type="predicted"/>
<keyword evidence="4" id="KW-1185">Reference proteome</keyword>
<comment type="caution">
    <text evidence="3">The sequence shown here is derived from an EMBL/GenBank/DDBJ whole genome shotgun (WGS) entry which is preliminary data.</text>
</comment>
<keyword evidence="2" id="KW-0472">Membrane</keyword>
<evidence type="ECO:0000313" key="3">
    <source>
        <dbReference type="EMBL" id="KAK9421742.1"/>
    </source>
</evidence>
<evidence type="ECO:0000256" key="2">
    <source>
        <dbReference type="SAM" id="Phobius"/>
    </source>
</evidence>
<evidence type="ECO:0000313" key="4">
    <source>
        <dbReference type="Proteomes" id="UP001408356"/>
    </source>
</evidence>
<accession>A0ABR2V496</accession>
<dbReference type="EMBL" id="JARVKF010000157">
    <property type="protein sequence ID" value="KAK9421742.1"/>
    <property type="molecule type" value="Genomic_DNA"/>
</dbReference>
<protein>
    <submittedName>
        <fullName evidence="3">Uncharacterized protein</fullName>
    </submittedName>
</protein>
<sequence>MPMNEDGKLEHPPAKSTDPAHSSSGNTDHTTKNGEKPTTAIEAITDPSFFPTLDGAPLSQKLKSYAFLVFLVFGAVSTLWFFGFELFQTAPPAVEIPLAVPGDEDGPPNSLGEIAMEVGLMTGGASAAILALLFFTGTANLDFWSLVMEYGWWTLPAIGAAGLLFVMAQENTYSIKEVE</sequence>